<evidence type="ECO:0000256" key="1">
    <source>
        <dbReference type="SAM" id="Phobius"/>
    </source>
</evidence>
<dbReference type="Proteomes" id="UP000192472">
    <property type="component" value="Unassembled WGS sequence"/>
</dbReference>
<dbReference type="AlphaFoldDB" id="A0A1W2G7B9"/>
<feature type="transmembrane region" description="Helical" evidence="1">
    <location>
        <begin position="94"/>
        <end position="116"/>
    </location>
</feature>
<evidence type="ECO:0000313" key="3">
    <source>
        <dbReference type="Proteomes" id="UP000192472"/>
    </source>
</evidence>
<feature type="transmembrane region" description="Helical" evidence="1">
    <location>
        <begin position="18"/>
        <end position="40"/>
    </location>
</feature>
<dbReference type="Gene3D" id="2.40.50.140">
    <property type="entry name" value="Nucleic acid-binding proteins"/>
    <property type="match status" value="1"/>
</dbReference>
<keyword evidence="3" id="KW-1185">Reference proteome</keyword>
<sequence>MSYNFTEWWESLDTLLRIYWGIAIPFTIFFLLQLIMTFFFGDIPDDGSADADVEADDGMGFQFFTLKNLVAFFTIFSWTGIACLDSGLSNNWSIFISMISGLVMMLVMGGILYLLGKANASGTIKMKNAIGAVGEVYMEIRAKRDNIGQVQIQVQGTLRTLEAITDDEETLRPGAVITVKEIATNNILIVTKSQS</sequence>
<dbReference type="OrthoDB" id="189831at2"/>
<feature type="transmembrane region" description="Helical" evidence="1">
    <location>
        <begin position="69"/>
        <end position="88"/>
    </location>
</feature>
<accession>A0A1W2G7B9</accession>
<evidence type="ECO:0008006" key="4">
    <source>
        <dbReference type="Google" id="ProtNLM"/>
    </source>
</evidence>
<proteinExistence type="predicted"/>
<dbReference type="STRING" id="692418.SAMN04488029_0923"/>
<name>A0A1W2G7B9_REIFA</name>
<evidence type="ECO:0000313" key="2">
    <source>
        <dbReference type="EMBL" id="SMD32575.1"/>
    </source>
</evidence>
<dbReference type="InterPro" id="IPR012340">
    <property type="entry name" value="NA-bd_OB-fold"/>
</dbReference>
<dbReference type="EMBL" id="FWYF01000001">
    <property type="protein sequence ID" value="SMD32575.1"/>
    <property type="molecule type" value="Genomic_DNA"/>
</dbReference>
<dbReference type="RefSeq" id="WP_084371228.1">
    <property type="nucleotide sequence ID" value="NZ_FWYF01000001.1"/>
</dbReference>
<keyword evidence="1" id="KW-1133">Transmembrane helix</keyword>
<keyword evidence="1" id="KW-0812">Transmembrane</keyword>
<keyword evidence="1" id="KW-0472">Membrane</keyword>
<organism evidence="2 3">
    <name type="scientific">Reichenbachiella faecimaris</name>
    <dbReference type="NCBI Taxonomy" id="692418"/>
    <lineage>
        <taxon>Bacteria</taxon>
        <taxon>Pseudomonadati</taxon>
        <taxon>Bacteroidota</taxon>
        <taxon>Cytophagia</taxon>
        <taxon>Cytophagales</taxon>
        <taxon>Reichenbachiellaceae</taxon>
        <taxon>Reichenbachiella</taxon>
    </lineage>
</organism>
<reference evidence="2 3" key="1">
    <citation type="submission" date="2017-04" db="EMBL/GenBank/DDBJ databases">
        <authorList>
            <person name="Afonso C.L."/>
            <person name="Miller P.J."/>
            <person name="Scott M.A."/>
            <person name="Spackman E."/>
            <person name="Goraichik I."/>
            <person name="Dimitrov K.M."/>
            <person name="Suarez D.L."/>
            <person name="Swayne D.E."/>
        </authorList>
    </citation>
    <scope>NUCLEOTIDE SEQUENCE [LARGE SCALE GENOMIC DNA]</scope>
    <source>
        <strain evidence="2 3">DSM 26133</strain>
    </source>
</reference>
<protein>
    <recommendedName>
        <fullName evidence="4">NfeD-like C-terminal, partner-binding</fullName>
    </recommendedName>
</protein>
<gene>
    <name evidence="2" type="ORF">SAMN04488029_0923</name>
</gene>